<protein>
    <submittedName>
        <fullName evidence="13">TonB-dependent receptor</fullName>
    </submittedName>
</protein>
<comment type="similarity">
    <text evidence="8 9">Belongs to the TonB-dependent receptor family.</text>
</comment>
<proteinExistence type="inferred from homology"/>
<dbReference type="InterPro" id="IPR000531">
    <property type="entry name" value="Beta-barrel_TonB"/>
</dbReference>
<reference evidence="13" key="1">
    <citation type="submission" date="2021-08" db="EMBL/GenBank/DDBJ databases">
        <title>Flavobacterium sp. strain CC-SYL302.</title>
        <authorList>
            <person name="Lin S.-Y."/>
            <person name="Lee T.-H."/>
            <person name="Young C.-C."/>
        </authorList>
    </citation>
    <scope>NUCLEOTIDE SEQUENCE</scope>
    <source>
        <strain evidence="13">CC-SYL302</strain>
    </source>
</reference>
<dbReference type="Pfam" id="PF00593">
    <property type="entry name" value="TonB_dep_Rec_b-barrel"/>
    <property type="match status" value="1"/>
</dbReference>
<evidence type="ECO:0000256" key="7">
    <source>
        <dbReference type="ARBA" id="ARBA00023237"/>
    </source>
</evidence>
<dbReference type="PROSITE" id="PS52016">
    <property type="entry name" value="TONB_DEPENDENT_REC_3"/>
    <property type="match status" value="1"/>
</dbReference>
<feature type="domain" description="TonB-dependent receptor plug" evidence="12">
    <location>
        <begin position="111"/>
        <end position="218"/>
    </location>
</feature>
<keyword evidence="7 8" id="KW-0998">Cell outer membrane</keyword>
<dbReference type="InterPro" id="IPR037066">
    <property type="entry name" value="Plug_dom_sf"/>
</dbReference>
<evidence type="ECO:0000256" key="1">
    <source>
        <dbReference type="ARBA" id="ARBA00004571"/>
    </source>
</evidence>
<name>A0ABY6LYY0_9FLAO</name>
<gene>
    <name evidence="13" type="ORF">K5I29_00950</name>
</gene>
<dbReference type="Gene3D" id="2.170.130.10">
    <property type="entry name" value="TonB-dependent receptor, plug domain"/>
    <property type="match status" value="1"/>
</dbReference>
<dbReference type="Gene3D" id="2.60.40.1120">
    <property type="entry name" value="Carboxypeptidase-like, regulatory domain"/>
    <property type="match status" value="1"/>
</dbReference>
<dbReference type="SUPFAM" id="SSF56935">
    <property type="entry name" value="Porins"/>
    <property type="match status" value="1"/>
</dbReference>
<dbReference type="InterPro" id="IPR023996">
    <property type="entry name" value="TonB-dep_OMP_SusC/RagA"/>
</dbReference>
<dbReference type="InterPro" id="IPR036942">
    <property type="entry name" value="Beta-barrel_TonB_sf"/>
</dbReference>
<feature type="domain" description="TonB-dependent receptor-like beta-barrel" evidence="11">
    <location>
        <begin position="457"/>
        <end position="912"/>
    </location>
</feature>
<keyword evidence="4 8" id="KW-0812">Transmembrane</keyword>
<dbReference type="Pfam" id="PF07715">
    <property type="entry name" value="Plug"/>
    <property type="match status" value="1"/>
</dbReference>
<dbReference type="InterPro" id="IPR008969">
    <property type="entry name" value="CarboxyPept-like_regulatory"/>
</dbReference>
<feature type="chain" id="PRO_5046998036" evidence="10">
    <location>
        <begin position="19"/>
        <end position="1043"/>
    </location>
</feature>
<keyword evidence="14" id="KW-1185">Reference proteome</keyword>
<dbReference type="SUPFAM" id="SSF49464">
    <property type="entry name" value="Carboxypeptidase regulatory domain-like"/>
    <property type="match status" value="1"/>
</dbReference>
<keyword evidence="5 9" id="KW-0798">TonB box</keyword>
<feature type="signal peptide" evidence="10">
    <location>
        <begin position="1"/>
        <end position="18"/>
    </location>
</feature>
<evidence type="ECO:0000256" key="3">
    <source>
        <dbReference type="ARBA" id="ARBA00022452"/>
    </source>
</evidence>
<dbReference type="NCBIfam" id="TIGR04057">
    <property type="entry name" value="SusC_RagA_signa"/>
    <property type="match status" value="1"/>
</dbReference>
<keyword evidence="3 8" id="KW-1134">Transmembrane beta strand</keyword>
<evidence type="ECO:0000259" key="11">
    <source>
        <dbReference type="Pfam" id="PF00593"/>
    </source>
</evidence>
<keyword evidence="6 8" id="KW-0472">Membrane</keyword>
<evidence type="ECO:0000256" key="4">
    <source>
        <dbReference type="ARBA" id="ARBA00022692"/>
    </source>
</evidence>
<dbReference type="InterPro" id="IPR012910">
    <property type="entry name" value="Plug_dom"/>
</dbReference>
<dbReference type="InterPro" id="IPR023997">
    <property type="entry name" value="TonB-dep_OMP_SusC/RagA_CS"/>
</dbReference>
<evidence type="ECO:0000259" key="12">
    <source>
        <dbReference type="Pfam" id="PF07715"/>
    </source>
</evidence>
<sequence>MNLLLTTFMLLLVQVGFAQQKQITGTVQEADGFPLPGASVVIKGTTEGTSTDMDGNFHLSAKAGDVLTISFLGFETQSITVGAASNYKVVMREASNQMDEIIVTTYGTQKKETSLGSNSVIKAEALEQRPIINVEKALDGASPGVLVSTGSGQPGSGLNVQIRGASSANLSNSPLYIVDGAIYTGSLSDINSDDVETINILKDAASTSLYGSAAANGVVLITTKKGKAGQKGRFNFSTSTGIVSKGIPEYNRVGAQDYYEMNWNALKNYAQYYGGYTVADANAYATRNLYGEVANNIYNVPNNQIVIDGQLNPDAEMLYNDFNWEKYLQRKGISRTYNLNYSGGTDKSNFYASFGYNNEQGYVIKSDFERYTGRVSADSQVTDWLKLGTNMSASLTNSNQAEDGGGSSYVNPFYSARFMGPIYSPFVYNAQGVLQYDALGNVMYENGSVRDRGTSAGRGRNVLQETLLNNRKRETNSVNTRYFVEVKLLEGLKFTSNVSYDVQNYGFTSYGNKIIGDAQGTGALAVTNQKTSANTFNQILDYTFAFDKNHFNVIAGHESFERNIDYAYTRKTNEVVADNYILSNFIVTTSNTGYKIGLRKESYFGRVNYDYDNKYLVSASIRRDQSSRFASDKNKGTFWSAAAGWNMHLEDFLADSNVINQLKLRASYGQVGNDGGITSAPGYFADLTTYNLGGFYNGAEAGIFLDYIGNPDLTWESNNQFDVAAEFSLFNHRLTGSVEYFNRKTVDMIFASPLPGSSGFTSVYRNVGDMSNRGFELGATVGIIRNDNFKWDFTLNATTFKNEMVRMPEGQEEIINGTKKLSKGHSIYDYWLRRWYGVDPSDGKPLYYQDPETADASTTRYINGERVTTNQSLAEYGYEGTANPDVYGSFVNNFEYKGFYLNVLVTYQLGGKTYDSNYAGLMSPRPQGNALHSDMKNAWKQPGDITDVPLMTLDNTAAITAASSRWLVSSDYISLRNATFGYNFSKEFVSKFKANGLRVYASAENIYSWTKRAGLEPAQSFNGTTSYRYTPSRIVSFGLNVSF</sequence>
<dbReference type="EMBL" id="CP081495">
    <property type="protein sequence ID" value="UYW01534.1"/>
    <property type="molecule type" value="Genomic_DNA"/>
</dbReference>
<keyword evidence="2 8" id="KW-0813">Transport</keyword>
<evidence type="ECO:0000256" key="6">
    <source>
        <dbReference type="ARBA" id="ARBA00023136"/>
    </source>
</evidence>
<accession>A0ABY6LYY0</accession>
<evidence type="ECO:0000256" key="2">
    <source>
        <dbReference type="ARBA" id="ARBA00022448"/>
    </source>
</evidence>
<evidence type="ECO:0000256" key="10">
    <source>
        <dbReference type="SAM" id="SignalP"/>
    </source>
</evidence>
<evidence type="ECO:0000256" key="8">
    <source>
        <dbReference type="PROSITE-ProRule" id="PRU01360"/>
    </source>
</evidence>
<evidence type="ECO:0000256" key="9">
    <source>
        <dbReference type="RuleBase" id="RU003357"/>
    </source>
</evidence>
<dbReference type="Proteomes" id="UP001163328">
    <property type="component" value="Chromosome"/>
</dbReference>
<keyword evidence="10" id="KW-0732">Signal</keyword>
<keyword evidence="13" id="KW-0675">Receptor</keyword>
<dbReference type="Pfam" id="PF13715">
    <property type="entry name" value="CarbopepD_reg_2"/>
    <property type="match status" value="1"/>
</dbReference>
<evidence type="ECO:0000313" key="14">
    <source>
        <dbReference type="Proteomes" id="UP001163328"/>
    </source>
</evidence>
<organism evidence="13 14">
    <name type="scientific">Flavobacterium agricola</name>
    <dbReference type="NCBI Taxonomy" id="2870839"/>
    <lineage>
        <taxon>Bacteria</taxon>
        <taxon>Pseudomonadati</taxon>
        <taxon>Bacteroidota</taxon>
        <taxon>Flavobacteriia</taxon>
        <taxon>Flavobacteriales</taxon>
        <taxon>Flavobacteriaceae</taxon>
        <taxon>Flavobacterium</taxon>
    </lineage>
</organism>
<dbReference type="RefSeq" id="WP_264434008.1">
    <property type="nucleotide sequence ID" value="NZ_CP081495.1"/>
</dbReference>
<evidence type="ECO:0000256" key="5">
    <source>
        <dbReference type="ARBA" id="ARBA00023077"/>
    </source>
</evidence>
<dbReference type="NCBIfam" id="TIGR04056">
    <property type="entry name" value="OMP_RagA_SusC"/>
    <property type="match status" value="1"/>
</dbReference>
<evidence type="ECO:0000313" key="13">
    <source>
        <dbReference type="EMBL" id="UYW01534.1"/>
    </source>
</evidence>
<comment type="subcellular location">
    <subcellularLocation>
        <location evidence="1 8">Cell outer membrane</location>
        <topology evidence="1 8">Multi-pass membrane protein</topology>
    </subcellularLocation>
</comment>
<dbReference type="Gene3D" id="2.40.170.20">
    <property type="entry name" value="TonB-dependent receptor, beta-barrel domain"/>
    <property type="match status" value="1"/>
</dbReference>
<dbReference type="InterPro" id="IPR039426">
    <property type="entry name" value="TonB-dep_rcpt-like"/>
</dbReference>